<gene>
    <name evidence="1" type="ORF">O181_060179</name>
</gene>
<accession>A0A9Q3HZC9</accession>
<keyword evidence="2" id="KW-1185">Reference proteome</keyword>
<reference evidence="1" key="1">
    <citation type="submission" date="2021-03" db="EMBL/GenBank/DDBJ databases">
        <title>Draft genome sequence of rust myrtle Austropuccinia psidii MF-1, a brazilian biotype.</title>
        <authorList>
            <person name="Quecine M.C."/>
            <person name="Pachon D.M.R."/>
            <person name="Bonatelli M.L."/>
            <person name="Correr F.H."/>
            <person name="Franceschini L.M."/>
            <person name="Leite T.F."/>
            <person name="Margarido G.R.A."/>
            <person name="Almeida C.A."/>
            <person name="Ferrarezi J.A."/>
            <person name="Labate C.A."/>
        </authorList>
    </citation>
    <scope>NUCLEOTIDE SEQUENCE</scope>
    <source>
        <strain evidence="1">MF-1</strain>
    </source>
</reference>
<protein>
    <submittedName>
        <fullName evidence="1">Uncharacterized protein</fullName>
    </submittedName>
</protein>
<dbReference type="Proteomes" id="UP000765509">
    <property type="component" value="Unassembled WGS sequence"/>
</dbReference>
<evidence type="ECO:0000313" key="2">
    <source>
        <dbReference type="Proteomes" id="UP000765509"/>
    </source>
</evidence>
<dbReference type="EMBL" id="AVOT02028094">
    <property type="protein sequence ID" value="MBW0520464.1"/>
    <property type="molecule type" value="Genomic_DNA"/>
</dbReference>
<name>A0A9Q3HZC9_9BASI</name>
<comment type="caution">
    <text evidence="1">The sequence shown here is derived from an EMBL/GenBank/DDBJ whole genome shotgun (WGS) entry which is preliminary data.</text>
</comment>
<proteinExistence type="predicted"/>
<organism evidence="1 2">
    <name type="scientific">Austropuccinia psidii MF-1</name>
    <dbReference type="NCBI Taxonomy" id="1389203"/>
    <lineage>
        <taxon>Eukaryota</taxon>
        <taxon>Fungi</taxon>
        <taxon>Dikarya</taxon>
        <taxon>Basidiomycota</taxon>
        <taxon>Pucciniomycotina</taxon>
        <taxon>Pucciniomycetes</taxon>
        <taxon>Pucciniales</taxon>
        <taxon>Sphaerophragmiaceae</taxon>
        <taxon>Austropuccinia</taxon>
    </lineage>
</organism>
<evidence type="ECO:0000313" key="1">
    <source>
        <dbReference type="EMBL" id="MBW0520464.1"/>
    </source>
</evidence>
<dbReference type="AlphaFoldDB" id="A0A9Q3HZC9"/>
<sequence length="102" mass="11074">MPTLMLELASASLPNPLRCLACLGARSPLHMRLRHCPHHSRHIFSLACNPYTPAAPSCYTSDSALTPLCLILSAAYHPYACVVPSQHASDAAYHPWAHGVPF</sequence>